<feature type="region of interest" description="Disordered" evidence="1">
    <location>
        <begin position="1"/>
        <end position="120"/>
    </location>
</feature>
<evidence type="ECO:0000313" key="2">
    <source>
        <dbReference type="Proteomes" id="UP000515123"/>
    </source>
</evidence>
<protein>
    <submittedName>
        <fullName evidence="3">Protein IQ-DOMAIN 14-like</fullName>
    </submittedName>
</protein>
<keyword evidence="2" id="KW-1185">Reference proteome</keyword>
<dbReference type="GeneID" id="109704248"/>
<feature type="region of interest" description="Disordered" evidence="1">
    <location>
        <begin position="133"/>
        <end position="281"/>
    </location>
</feature>
<dbReference type="Proteomes" id="UP000515123">
    <property type="component" value="Unplaced"/>
</dbReference>
<proteinExistence type="predicted"/>
<name>A0A6P5EBT6_ANACO</name>
<evidence type="ECO:0000313" key="3">
    <source>
        <dbReference type="RefSeq" id="XP_020080597.1"/>
    </source>
</evidence>
<feature type="compositionally biased region" description="Basic residues" evidence="1">
    <location>
        <begin position="136"/>
        <end position="148"/>
    </location>
</feature>
<organism evidence="2 3">
    <name type="scientific">Ananas comosus</name>
    <name type="common">Pineapple</name>
    <name type="synonym">Ananas ananas</name>
    <dbReference type="NCBI Taxonomy" id="4615"/>
    <lineage>
        <taxon>Eukaryota</taxon>
        <taxon>Viridiplantae</taxon>
        <taxon>Streptophyta</taxon>
        <taxon>Embryophyta</taxon>
        <taxon>Tracheophyta</taxon>
        <taxon>Spermatophyta</taxon>
        <taxon>Magnoliopsida</taxon>
        <taxon>Liliopsida</taxon>
        <taxon>Poales</taxon>
        <taxon>Bromeliaceae</taxon>
        <taxon>Bromelioideae</taxon>
        <taxon>Ananas</taxon>
    </lineage>
</organism>
<reference evidence="3" key="2">
    <citation type="submission" date="2025-08" db="UniProtKB">
        <authorList>
            <consortium name="RefSeq"/>
        </authorList>
    </citation>
    <scope>IDENTIFICATION</scope>
    <source>
        <tissue evidence="3">Leaf</tissue>
    </source>
</reference>
<reference evidence="2" key="1">
    <citation type="journal article" date="2015" name="Nat. Genet.">
        <title>The pineapple genome and the evolution of CAM photosynthesis.</title>
        <authorList>
            <person name="Ming R."/>
            <person name="VanBuren R."/>
            <person name="Wai C.M."/>
            <person name="Tang H."/>
            <person name="Schatz M.C."/>
            <person name="Bowers J.E."/>
            <person name="Lyons E."/>
            <person name="Wang M.L."/>
            <person name="Chen J."/>
            <person name="Biggers E."/>
            <person name="Zhang J."/>
            <person name="Huang L."/>
            <person name="Zhang L."/>
            <person name="Miao W."/>
            <person name="Zhang J."/>
            <person name="Ye Z."/>
            <person name="Miao C."/>
            <person name="Lin Z."/>
            <person name="Wang H."/>
            <person name="Zhou H."/>
            <person name="Yim W.C."/>
            <person name="Priest H.D."/>
            <person name="Zheng C."/>
            <person name="Woodhouse M."/>
            <person name="Edger P.P."/>
            <person name="Guyot R."/>
            <person name="Guo H.B."/>
            <person name="Guo H."/>
            <person name="Zheng G."/>
            <person name="Singh R."/>
            <person name="Sharma A."/>
            <person name="Min X."/>
            <person name="Zheng Y."/>
            <person name="Lee H."/>
            <person name="Gurtowski J."/>
            <person name="Sedlazeck F.J."/>
            <person name="Harkess A."/>
            <person name="McKain M.R."/>
            <person name="Liao Z."/>
            <person name="Fang J."/>
            <person name="Liu J."/>
            <person name="Zhang X."/>
            <person name="Zhang Q."/>
            <person name="Hu W."/>
            <person name="Qin Y."/>
            <person name="Wang K."/>
            <person name="Chen L.Y."/>
            <person name="Shirley N."/>
            <person name="Lin Y.R."/>
            <person name="Liu L.Y."/>
            <person name="Hernandez A.G."/>
            <person name="Wright C.L."/>
            <person name="Bulone V."/>
            <person name="Tuskan G.A."/>
            <person name="Heath K."/>
            <person name="Zee F."/>
            <person name="Moore P.H."/>
            <person name="Sunkar R."/>
            <person name="Leebens-Mack J.H."/>
            <person name="Mockler T."/>
            <person name="Bennetzen J.L."/>
            <person name="Freeling M."/>
            <person name="Sankoff D."/>
            <person name="Paterson A.H."/>
            <person name="Zhu X."/>
            <person name="Yang X."/>
            <person name="Smith J.A."/>
            <person name="Cushman J.C."/>
            <person name="Paull R.E."/>
            <person name="Yu Q."/>
        </authorList>
    </citation>
    <scope>NUCLEOTIDE SEQUENCE [LARGE SCALE GENOMIC DNA]</scope>
    <source>
        <strain evidence="2">cv. F153</strain>
    </source>
</reference>
<gene>
    <name evidence="3" type="primary">LOC109704248</name>
</gene>
<evidence type="ECO:0000256" key="1">
    <source>
        <dbReference type="SAM" id="MobiDB-lite"/>
    </source>
</evidence>
<dbReference type="AlphaFoldDB" id="A0A6P5EBT6"/>
<sequence length="281" mass="31110">MTIAGNDELTLEAGSYERNNAPPAPPALLPRLLSPLLPPPQHTAHQRRHALLTGLDPRDPPHSAAPHHRCPRPPRSAIPSRTPAATSAILLRPPRPTLPAGRDRAPAPPTRAARPIRAVPPLPAAAAAPCNPIAASRRRPSLPHHHHQLPGNSSSLIRDQALRRPPPQTLAATARIDSRTLTASIRDPIPPPVPHRTARSRETDRVRFRDERGDRARPYRSLPDPIPTPSISANPKRRLPNPASPLARRYPRDRDPPPARAIARSRVVVLRRGRRRRRRRR</sequence>
<feature type="compositionally biased region" description="Basic residues" evidence="1">
    <location>
        <begin position="269"/>
        <end position="281"/>
    </location>
</feature>
<dbReference type="RefSeq" id="XP_020080597.1">
    <property type="nucleotide sequence ID" value="XM_020225008.1"/>
</dbReference>
<accession>A0A6P5EBT6</accession>
<feature type="compositionally biased region" description="Basic and acidic residues" evidence="1">
    <location>
        <begin position="199"/>
        <end position="217"/>
    </location>
</feature>